<evidence type="ECO:0000313" key="4">
    <source>
        <dbReference type="EMBL" id="CAL1707485.1"/>
    </source>
</evidence>
<keyword evidence="3" id="KW-1133">Transmembrane helix</keyword>
<dbReference type="EMBL" id="OZ037947">
    <property type="protein sequence ID" value="CAL1707485.1"/>
    <property type="molecule type" value="Genomic_DNA"/>
</dbReference>
<feature type="transmembrane region" description="Helical" evidence="3">
    <location>
        <begin position="390"/>
        <end position="411"/>
    </location>
</feature>
<dbReference type="SUPFAM" id="SSF103473">
    <property type="entry name" value="MFS general substrate transporter"/>
    <property type="match status" value="1"/>
</dbReference>
<gene>
    <name evidence="4" type="ORF">GFSPODELE1_LOCUS6393</name>
</gene>
<comment type="similarity">
    <text evidence="2">Belongs to the major facilitator superfamily. Monocarboxylate porter (TC 2.A.1.13) family.</text>
</comment>
<organism evidence="4 5">
    <name type="scientific">Somion occarium</name>
    <dbReference type="NCBI Taxonomy" id="3059160"/>
    <lineage>
        <taxon>Eukaryota</taxon>
        <taxon>Fungi</taxon>
        <taxon>Dikarya</taxon>
        <taxon>Basidiomycota</taxon>
        <taxon>Agaricomycotina</taxon>
        <taxon>Agaricomycetes</taxon>
        <taxon>Polyporales</taxon>
        <taxon>Cerrenaceae</taxon>
        <taxon>Somion</taxon>
    </lineage>
</organism>
<evidence type="ECO:0000256" key="1">
    <source>
        <dbReference type="ARBA" id="ARBA00004141"/>
    </source>
</evidence>
<protein>
    <recommendedName>
        <fullName evidence="6">Major facilitator superfamily (MFS) profile domain-containing protein</fullName>
    </recommendedName>
</protein>
<feature type="transmembrane region" description="Helical" evidence="3">
    <location>
        <begin position="121"/>
        <end position="142"/>
    </location>
</feature>
<reference evidence="5" key="1">
    <citation type="submission" date="2024-04" db="EMBL/GenBank/DDBJ databases">
        <authorList>
            <person name="Shaw F."/>
            <person name="Minotto A."/>
        </authorList>
    </citation>
    <scope>NUCLEOTIDE SEQUENCE [LARGE SCALE GENOMIC DNA]</scope>
</reference>
<feature type="transmembrane region" description="Helical" evidence="3">
    <location>
        <begin position="268"/>
        <end position="290"/>
    </location>
</feature>
<dbReference type="Gene3D" id="1.20.1250.20">
    <property type="entry name" value="MFS general substrate transporter like domains"/>
    <property type="match status" value="2"/>
</dbReference>
<proteinExistence type="inferred from homology"/>
<dbReference type="InterPro" id="IPR050327">
    <property type="entry name" value="Proton-linked_MCT"/>
</dbReference>
<dbReference type="Proteomes" id="UP001497453">
    <property type="component" value="Chromosome 4"/>
</dbReference>
<comment type="subcellular location">
    <subcellularLocation>
        <location evidence="1">Membrane</location>
        <topology evidence="1">Multi-pass membrane protein</topology>
    </subcellularLocation>
</comment>
<name>A0ABP1DI20_9APHY</name>
<keyword evidence="5" id="KW-1185">Reference proteome</keyword>
<feature type="transmembrane region" description="Helical" evidence="3">
    <location>
        <begin position="54"/>
        <end position="78"/>
    </location>
</feature>
<feature type="transmembrane region" description="Helical" evidence="3">
    <location>
        <begin position="357"/>
        <end position="378"/>
    </location>
</feature>
<sequence>MANPSDRSGLPEAFSAIEGGSTEEKISAHINVAQTGTLDMLEERSDYAEGKWHAWSTVFGAWLIQFCAVGIITSFGVFEEFYTTTWLTKMSASSISWIGSAQIFLEYSIAPFAGKLLDHGYFRSIVITGCFLFVLSLALLSLAQENQYYQAFLAQAIGMGLGVGILFLPTSLVSIKHFRSGHAFVIGIVDSSISLGGVIFSIMLNYLLHGSVGFAWGVRIAALITLVCFVIGYLMMYWPKKPFGGQTFAPADTHSLGLRHFSQRDLPYILTLCQGFIMSLGTFVPSFYVQLFAEMHGTSKTLSFYALAVLNFSGMFGRIAPNYVGDRVGLLNVYIPRLTLTGVLCFAMLAAGTPQGLFLFAIFYGFFFGATNSMYLPLVTSVTAGGTRIGFSLVPPAVAALVGPPIAGSILGPHYVWWQGITFASVTMLAATGICIWIKVLTDRAKTSHWTTSNRD</sequence>
<evidence type="ECO:0000256" key="2">
    <source>
        <dbReference type="ARBA" id="ARBA00006727"/>
    </source>
</evidence>
<dbReference type="InterPro" id="IPR011701">
    <property type="entry name" value="MFS"/>
</dbReference>
<feature type="transmembrane region" description="Helical" evidence="3">
    <location>
        <begin position="331"/>
        <end position="351"/>
    </location>
</feature>
<feature type="transmembrane region" description="Helical" evidence="3">
    <location>
        <begin position="214"/>
        <end position="236"/>
    </location>
</feature>
<evidence type="ECO:0000256" key="3">
    <source>
        <dbReference type="SAM" id="Phobius"/>
    </source>
</evidence>
<dbReference type="InterPro" id="IPR036259">
    <property type="entry name" value="MFS_trans_sf"/>
</dbReference>
<keyword evidence="3" id="KW-0812">Transmembrane</keyword>
<feature type="transmembrane region" description="Helical" evidence="3">
    <location>
        <begin position="90"/>
        <end position="109"/>
    </location>
</feature>
<dbReference type="Pfam" id="PF07690">
    <property type="entry name" value="MFS_1"/>
    <property type="match status" value="1"/>
</dbReference>
<feature type="transmembrane region" description="Helical" evidence="3">
    <location>
        <begin position="184"/>
        <end position="208"/>
    </location>
</feature>
<feature type="transmembrane region" description="Helical" evidence="3">
    <location>
        <begin position="148"/>
        <end position="172"/>
    </location>
</feature>
<accession>A0ABP1DI20</accession>
<dbReference type="PANTHER" id="PTHR11360:SF234">
    <property type="entry name" value="MFS-TYPE TRANSPORTER DBAD-RELATED"/>
    <property type="match status" value="1"/>
</dbReference>
<evidence type="ECO:0008006" key="6">
    <source>
        <dbReference type="Google" id="ProtNLM"/>
    </source>
</evidence>
<feature type="transmembrane region" description="Helical" evidence="3">
    <location>
        <begin position="302"/>
        <end position="319"/>
    </location>
</feature>
<feature type="transmembrane region" description="Helical" evidence="3">
    <location>
        <begin position="417"/>
        <end position="438"/>
    </location>
</feature>
<keyword evidence="3" id="KW-0472">Membrane</keyword>
<dbReference type="PANTHER" id="PTHR11360">
    <property type="entry name" value="MONOCARBOXYLATE TRANSPORTER"/>
    <property type="match status" value="1"/>
</dbReference>
<evidence type="ECO:0000313" key="5">
    <source>
        <dbReference type="Proteomes" id="UP001497453"/>
    </source>
</evidence>